<evidence type="ECO:0000259" key="1">
    <source>
        <dbReference type="Pfam" id="PF22480"/>
    </source>
</evidence>
<feature type="domain" description="DUF6984" evidence="1">
    <location>
        <begin position="18"/>
        <end position="88"/>
    </location>
</feature>
<name>A0ABU9TGJ5_9GAMM</name>
<organism evidence="2 3">
    <name type="scientific">Pseudoalteromonas arctica</name>
    <dbReference type="NCBI Taxonomy" id="394751"/>
    <lineage>
        <taxon>Bacteria</taxon>
        <taxon>Pseudomonadati</taxon>
        <taxon>Pseudomonadota</taxon>
        <taxon>Gammaproteobacteria</taxon>
        <taxon>Alteromonadales</taxon>
        <taxon>Pseudoalteromonadaceae</taxon>
        <taxon>Pseudoalteromonas</taxon>
    </lineage>
</organism>
<accession>A0ABU9TGJ5</accession>
<comment type="caution">
    <text evidence="2">The sequence shown here is derived from an EMBL/GenBank/DDBJ whole genome shotgun (WGS) entry which is preliminary data.</text>
</comment>
<dbReference type="Proteomes" id="UP001457661">
    <property type="component" value="Unassembled WGS sequence"/>
</dbReference>
<keyword evidence="3" id="KW-1185">Reference proteome</keyword>
<dbReference type="EMBL" id="JBBMQX010000006">
    <property type="protein sequence ID" value="MEM5532836.1"/>
    <property type="molecule type" value="Genomic_DNA"/>
</dbReference>
<dbReference type="Pfam" id="PF22480">
    <property type="entry name" value="DUF6984"/>
    <property type="match status" value="1"/>
</dbReference>
<dbReference type="InterPro" id="IPR054253">
    <property type="entry name" value="DUF6984"/>
</dbReference>
<reference evidence="2 3" key="1">
    <citation type="submission" date="2024-03" db="EMBL/GenBank/DDBJ databases">
        <title>Community enrichment and isolation of bacterial strains for fucoidan degradation.</title>
        <authorList>
            <person name="Sichert A."/>
        </authorList>
    </citation>
    <scope>NUCLEOTIDE SEQUENCE [LARGE SCALE GENOMIC DNA]</scope>
    <source>
        <strain evidence="2 3">AS26</strain>
    </source>
</reference>
<sequence length="103" mass="11738">MNSTEIEIMTKLLKIDISLLLVNPINDGGMGSLAIGDNYENRQLGQEVVEYIFKDLDGTPVSASLNIDKQGNLYELDIWKVDFSRTQMYTYKRIRFPPSIYGT</sequence>
<protein>
    <recommendedName>
        <fullName evidence="1">DUF6984 domain-containing protein</fullName>
    </recommendedName>
</protein>
<evidence type="ECO:0000313" key="2">
    <source>
        <dbReference type="EMBL" id="MEM5532836.1"/>
    </source>
</evidence>
<dbReference type="RefSeq" id="WP_202799306.1">
    <property type="nucleotide sequence ID" value="NZ_JBBMQX010000006.1"/>
</dbReference>
<gene>
    <name evidence="2" type="ORF">WNY57_10375</name>
</gene>
<evidence type="ECO:0000313" key="3">
    <source>
        <dbReference type="Proteomes" id="UP001457661"/>
    </source>
</evidence>
<proteinExistence type="predicted"/>